<dbReference type="Proteomes" id="UP000002747">
    <property type="component" value="Chromosome"/>
</dbReference>
<name>B6VKL2_PHOAA</name>
<dbReference type="STRING" id="291112.PAU_01508"/>
<sequence>MVDSYITHYTHYHNVKASEIKKIKRLNPVKYRIQPYQPLICYG</sequence>
<evidence type="ECO:0000313" key="2">
    <source>
        <dbReference type="EMBL" id="CAR66692.1"/>
    </source>
</evidence>
<dbReference type="KEGG" id="pay:PAU_01508"/>
<gene>
    <name evidence="1" type="ordered locus">PAU_01508</name>
    <name evidence="2" type="ORF">PA-RVA3-3976</name>
</gene>
<reference evidence="2" key="1">
    <citation type="journal article" date="2008" name="Proc. Natl. Acad. Sci. U.S.A.">
        <title>Rapid virulence annotation (RVA): identification of virulence factors using a bacterial genome library and multiple invertebrate hosts.</title>
        <authorList>
            <person name="Waterfield N.R."/>
            <person name="Sanchez-Contreras M."/>
            <person name="Eleftherianos I."/>
            <person name="Dowling A."/>
            <person name="Wilkinson P."/>
            <person name="Parkhill J."/>
            <person name="Thomson N."/>
            <person name="Reynolds S.E."/>
            <person name="Bode H.B."/>
            <person name="Dorus S."/>
            <person name="Ffrench-Constant R.H."/>
        </authorList>
    </citation>
    <scope>NUCLEOTIDE SEQUENCE</scope>
    <source>
        <strain evidence="2">ATCC 43949</strain>
    </source>
</reference>
<proteinExistence type="predicted"/>
<organism evidence="2">
    <name type="scientific">Photorhabdus asymbiotica subsp. asymbiotica (strain ATCC 43949 / 3105-77)</name>
    <name type="common">Xenorhabdus luminescens (strain 2)</name>
    <dbReference type="NCBI Taxonomy" id="553480"/>
    <lineage>
        <taxon>Bacteria</taxon>
        <taxon>Pseudomonadati</taxon>
        <taxon>Pseudomonadota</taxon>
        <taxon>Gammaproteobacteria</taxon>
        <taxon>Enterobacterales</taxon>
        <taxon>Morganellaceae</taxon>
        <taxon>Photorhabdus</taxon>
    </lineage>
</organism>
<accession>B6VKL2</accession>
<reference evidence="1" key="2">
    <citation type="submission" date="2008-05" db="EMBL/GenBank/DDBJ databases">
        <authorList>
            <person name="Crossman L.C."/>
        </authorList>
    </citation>
    <scope>NUCLEOTIDE SEQUENCE</scope>
    <source>
        <strain evidence="1">ATCC43949</strain>
    </source>
</reference>
<accession>C7BTE0</accession>
<dbReference type="EMBL" id="FM162591">
    <property type="protein sequence ID" value="CAQ83600.1"/>
    <property type="molecule type" value="Genomic_DNA"/>
</dbReference>
<reference evidence="1 3" key="4">
    <citation type="journal article" date="2009" name="BMC Genomics">
        <title>Comparative genomics of the emerging human pathogen Photorhabdus asymbiotica with the insect pathogen Photorhabdus luminescens.</title>
        <authorList>
            <person name="Wilkinson P."/>
            <person name="Waterfield N.R."/>
            <person name="Crossman L."/>
            <person name="Corton C."/>
            <person name="Sanchez-Contreras M."/>
            <person name="Vlisidou I."/>
            <person name="Barron A."/>
            <person name="Bignell A."/>
            <person name="Clark L."/>
            <person name="Ormond D."/>
            <person name="Mayho M."/>
            <person name="Bason N."/>
            <person name="Smith F."/>
            <person name="Simmonds M."/>
            <person name="Churcher C."/>
            <person name="Harris D."/>
            <person name="Thompson N.R."/>
            <person name="Quail M."/>
            <person name="Parkhill J."/>
            <person name="ffrench-Constant R.H."/>
        </authorList>
    </citation>
    <scope>NUCLEOTIDE SEQUENCE [LARGE SCALE GENOMIC DNA]</scope>
    <source>
        <strain evidence="3">ATCC 43949 / 3105-77</strain>
        <strain evidence="1">ATCC43949</strain>
    </source>
</reference>
<reference evidence="2" key="3">
    <citation type="submission" date="2008-09" db="EMBL/GenBank/DDBJ databases">
        <authorList>
            <person name="Thomson N.R."/>
        </authorList>
    </citation>
    <scope>NUCLEOTIDE SEQUENCE</scope>
    <source>
        <strain evidence="2">ATCC 43949</strain>
    </source>
</reference>
<evidence type="ECO:0000313" key="1">
    <source>
        <dbReference type="EMBL" id="CAQ83600.1"/>
    </source>
</evidence>
<dbReference type="EMBL" id="FM211045">
    <property type="protein sequence ID" value="CAR66692.1"/>
    <property type="molecule type" value="Genomic_DNA"/>
</dbReference>
<protein>
    <submittedName>
        <fullName evidence="2">Uncharacterized protein</fullName>
    </submittedName>
</protein>
<dbReference type="AlphaFoldDB" id="B6VKL2"/>
<evidence type="ECO:0000313" key="3">
    <source>
        <dbReference type="Proteomes" id="UP000002747"/>
    </source>
</evidence>